<dbReference type="GO" id="GO:0005840">
    <property type="term" value="C:ribosome"/>
    <property type="evidence" value="ECO:0007669"/>
    <property type="project" value="UniProtKB-KW"/>
</dbReference>
<evidence type="ECO:0000256" key="3">
    <source>
        <dbReference type="ARBA" id="ARBA00023274"/>
    </source>
</evidence>
<evidence type="ECO:0000256" key="4">
    <source>
        <dbReference type="HAMAP-Rule" id="MF_00545"/>
    </source>
</evidence>
<evidence type="ECO:0000313" key="7">
    <source>
        <dbReference type="EMBL" id="ALU31604.1"/>
    </source>
</evidence>
<organism evidence="6 9">
    <name type="scientific">Sulfolobus acidocaldarius</name>
    <dbReference type="NCBI Taxonomy" id="2285"/>
    <lineage>
        <taxon>Archaea</taxon>
        <taxon>Thermoproteota</taxon>
        <taxon>Thermoprotei</taxon>
        <taxon>Sulfolobales</taxon>
        <taxon>Sulfolobaceae</taxon>
        <taxon>Sulfolobus</taxon>
    </lineage>
</organism>
<dbReference type="OMA" id="HETAKIY"/>
<dbReference type="InterPro" id="IPR018098">
    <property type="entry name" value="Ribosomal_eS24_CS"/>
</dbReference>
<dbReference type="EMBL" id="CP013694">
    <property type="protein sequence ID" value="ALU28882.1"/>
    <property type="molecule type" value="Genomic_DNA"/>
</dbReference>
<dbReference type="SUPFAM" id="SSF54189">
    <property type="entry name" value="Ribosomal proteins S24e, L23 and L15e"/>
    <property type="match status" value="1"/>
</dbReference>
<dbReference type="PaxDb" id="1435377-SUSAZ_03880"/>
<protein>
    <recommendedName>
        <fullName evidence="4">Small ribosomal subunit protein eS24</fullName>
    </recommendedName>
</protein>
<dbReference type="EMBL" id="CP013695">
    <property type="protein sequence ID" value="ALU31604.1"/>
    <property type="molecule type" value="Genomic_DNA"/>
</dbReference>
<keyword evidence="2 4" id="KW-0689">Ribosomal protein</keyword>
<dbReference type="GO" id="GO:1990904">
    <property type="term" value="C:ribonucleoprotein complex"/>
    <property type="evidence" value="ECO:0007669"/>
    <property type="project" value="UniProtKB-KW"/>
</dbReference>
<dbReference type="GO" id="GO:0003735">
    <property type="term" value="F:structural constituent of ribosome"/>
    <property type="evidence" value="ECO:0007669"/>
    <property type="project" value="InterPro"/>
</dbReference>
<evidence type="ECO:0000256" key="5">
    <source>
        <dbReference type="RuleBase" id="RU004381"/>
    </source>
</evidence>
<dbReference type="Gene3D" id="3.30.70.3370">
    <property type="match status" value="1"/>
</dbReference>
<proteinExistence type="inferred from homology"/>
<keyword evidence="3 4" id="KW-0687">Ribonucleoprotein</keyword>
<dbReference type="PROSITE" id="PS00529">
    <property type="entry name" value="RIBOSOMAL_S24E"/>
    <property type="match status" value="1"/>
</dbReference>
<dbReference type="InterPro" id="IPR053709">
    <property type="entry name" value="eRP_eS24_sf"/>
</dbReference>
<dbReference type="GeneID" id="14551366"/>
<dbReference type="Proteomes" id="UP000060043">
    <property type="component" value="Chromosome"/>
</dbReference>
<dbReference type="HAMAP" id="MF_00545">
    <property type="entry name" value="Ribosomal_eS24"/>
    <property type="match status" value="1"/>
</dbReference>
<evidence type="ECO:0000313" key="6">
    <source>
        <dbReference type="EMBL" id="ALU28882.1"/>
    </source>
</evidence>
<reference evidence="8 9" key="1">
    <citation type="submission" date="2015-12" db="EMBL/GenBank/DDBJ databases">
        <title>A stable core within a dynamic pangenome in Sulfolobus acidocaldarius.</title>
        <authorList>
            <person name="Anderson R."/>
            <person name="Kouris A."/>
            <person name="Seward C."/>
            <person name="Campbell K."/>
            <person name="Whitaker R."/>
        </authorList>
    </citation>
    <scope>NUCLEOTIDE SEQUENCE [LARGE SCALE GENOMIC DNA]</scope>
    <source>
        <strain evidence="6 9">GG12-C01-09</strain>
        <strain evidence="7 8">NG05B_CO5_07</strain>
    </source>
</reference>
<dbReference type="SMR" id="A0A0U2WS36"/>
<dbReference type="OrthoDB" id="27533at2157"/>
<name>A0A0U2WS36_9CREN</name>
<dbReference type="STRING" id="1435377.SUSAZ_03880"/>
<evidence type="ECO:0000313" key="8">
    <source>
        <dbReference type="Proteomes" id="UP000060043"/>
    </source>
</evidence>
<dbReference type="InterPro" id="IPR012678">
    <property type="entry name" value="Ribosomal_uL23/eL15/eS24_sf"/>
</dbReference>
<accession>A0A0U2WS36</accession>
<gene>
    <name evidence="4" type="primary">rps24e</name>
    <name evidence="6" type="ORF">ATY89_02150</name>
    <name evidence="7" type="ORF">ATZ20_05185</name>
</gene>
<dbReference type="Proteomes" id="UP000065473">
    <property type="component" value="Chromosome"/>
</dbReference>
<evidence type="ECO:0000256" key="2">
    <source>
        <dbReference type="ARBA" id="ARBA00022980"/>
    </source>
</evidence>
<dbReference type="Pfam" id="PF01282">
    <property type="entry name" value="Ribosomal_S24e"/>
    <property type="match status" value="1"/>
</dbReference>
<comment type="similarity">
    <text evidence="1 4 5">Belongs to the eukaryotic ribosomal protein eS24 family.</text>
</comment>
<evidence type="ECO:0000256" key="1">
    <source>
        <dbReference type="ARBA" id="ARBA00009680"/>
    </source>
</evidence>
<dbReference type="AlphaFoldDB" id="A0A0U2WS36"/>
<dbReference type="InterPro" id="IPR001976">
    <property type="entry name" value="Ribosomal_eS24"/>
</dbReference>
<evidence type="ECO:0000313" key="9">
    <source>
        <dbReference type="Proteomes" id="UP000065473"/>
    </source>
</evidence>
<dbReference type="RefSeq" id="WP_011277722.1">
    <property type="nucleotide sequence ID" value="NZ_BHWZ01000001.1"/>
</dbReference>
<dbReference type="PANTHER" id="PTHR10496">
    <property type="entry name" value="40S RIBOSOMAL PROTEIN S24"/>
    <property type="match status" value="1"/>
</dbReference>
<dbReference type="GO" id="GO:0006412">
    <property type="term" value="P:translation"/>
    <property type="evidence" value="ECO:0007669"/>
    <property type="project" value="UniProtKB-UniRule"/>
</dbReference>
<sequence>MSQQIKIKVSDKVEGIVERDIQNNVANRRELYIKLFHIGSGTPSRKELVKAIASTFSTAEDLVVVKKVFTNYGSGISYARVNVYKDKDSLQKLEPQYLIGRDTGQKIKKGGKSAQKQQ</sequence>